<dbReference type="Proteomes" id="UP000284219">
    <property type="component" value="Unassembled WGS sequence"/>
</dbReference>
<reference evidence="1 2" key="1">
    <citation type="submission" date="2016-08" db="EMBL/GenBank/DDBJ databases">
        <title>Novel Firmicute Genomes.</title>
        <authorList>
            <person name="Poppleton D.I."/>
            <person name="Gribaldo S."/>
        </authorList>
    </citation>
    <scope>NUCLEOTIDE SEQUENCE [LARGE SCALE GENOMIC DNA]</scope>
    <source>
        <strain evidence="1 2">RAOx-1</strain>
    </source>
</reference>
<dbReference type="RefSeq" id="WP_120191204.1">
    <property type="nucleotide sequence ID" value="NZ_MCHY01000013.1"/>
</dbReference>
<evidence type="ECO:0000313" key="2">
    <source>
        <dbReference type="Proteomes" id="UP000284219"/>
    </source>
</evidence>
<dbReference type="AlphaFoldDB" id="A0A419SDH4"/>
<evidence type="ECO:0000313" key="1">
    <source>
        <dbReference type="EMBL" id="RKD21134.1"/>
    </source>
</evidence>
<keyword evidence="2" id="KW-1185">Reference proteome</keyword>
<protein>
    <submittedName>
        <fullName evidence="1">Uncharacterized protein</fullName>
    </submittedName>
</protein>
<organism evidence="1 2">
    <name type="scientific">Ammoniphilus oxalaticus</name>
    <dbReference type="NCBI Taxonomy" id="66863"/>
    <lineage>
        <taxon>Bacteria</taxon>
        <taxon>Bacillati</taxon>
        <taxon>Bacillota</taxon>
        <taxon>Bacilli</taxon>
        <taxon>Bacillales</taxon>
        <taxon>Paenibacillaceae</taxon>
        <taxon>Aneurinibacillus group</taxon>
        <taxon>Ammoniphilus</taxon>
    </lineage>
</organism>
<comment type="caution">
    <text evidence="1">The sequence shown here is derived from an EMBL/GenBank/DDBJ whole genome shotgun (WGS) entry which is preliminary data.</text>
</comment>
<dbReference type="EMBL" id="MCHY01000013">
    <property type="protein sequence ID" value="RKD21134.1"/>
    <property type="molecule type" value="Genomic_DNA"/>
</dbReference>
<sequence>MTKFTVICNNCGSKDAYVWADSFRGHPRLQFECSDCENEARTLSEELDETDILSDKEDCTNNVKKVYTHCTGGKITDPDHNAKEVIERIEEYYGTLYMS</sequence>
<accession>A0A419SDH4</accession>
<proteinExistence type="predicted"/>
<gene>
    <name evidence="1" type="ORF">BEP19_15800</name>
</gene>
<name>A0A419SDH4_9BACL</name>